<organism evidence="2 3">
    <name type="scientific">Peptidiphaga gingivicola</name>
    <dbReference type="NCBI Taxonomy" id="2741497"/>
    <lineage>
        <taxon>Bacteria</taxon>
        <taxon>Bacillati</taxon>
        <taxon>Actinomycetota</taxon>
        <taxon>Actinomycetes</taxon>
        <taxon>Actinomycetales</taxon>
        <taxon>Actinomycetaceae</taxon>
        <taxon>Peptidiphaga</taxon>
    </lineage>
</organism>
<evidence type="ECO:0000313" key="3">
    <source>
        <dbReference type="Proteomes" id="UP000078368"/>
    </source>
</evidence>
<gene>
    <name evidence="2" type="ORF">A4H34_00560</name>
</gene>
<sequence>MTVAIVLLSLTVSVVFGWAAVEGVMRLAKVRGGAGPRPSSGGHRATVLRERPAQPRVLRGGAWIGALERLAITGAILARQPEMVAAVVAVKGLGRWADLQTNPALTERFIIGTLASYVAAGACGYVGLALMG</sequence>
<dbReference type="AlphaFoldDB" id="A0A179B1X8"/>
<accession>A0A179B1X8</accession>
<evidence type="ECO:0000313" key="2">
    <source>
        <dbReference type="EMBL" id="OAP85728.1"/>
    </source>
</evidence>
<comment type="caution">
    <text evidence="2">The sequence shown here is derived from an EMBL/GenBank/DDBJ whole genome shotgun (WGS) entry which is preliminary data.</text>
</comment>
<protein>
    <submittedName>
        <fullName evidence="2">Uncharacterized protein</fullName>
    </submittedName>
</protein>
<dbReference type="STRING" id="1823756.A4H34_00560"/>
<keyword evidence="1" id="KW-1133">Transmembrane helix</keyword>
<keyword evidence="1" id="KW-0472">Membrane</keyword>
<keyword evidence="3" id="KW-1185">Reference proteome</keyword>
<name>A0A179B1X8_9ACTO</name>
<feature type="transmembrane region" description="Helical" evidence="1">
    <location>
        <begin position="109"/>
        <end position="131"/>
    </location>
</feature>
<dbReference type="Proteomes" id="UP000078368">
    <property type="component" value="Unassembled WGS sequence"/>
</dbReference>
<proteinExistence type="predicted"/>
<keyword evidence="1" id="KW-0812">Transmembrane</keyword>
<dbReference type="EMBL" id="LVZK01000001">
    <property type="protein sequence ID" value="OAP85728.1"/>
    <property type="molecule type" value="Genomic_DNA"/>
</dbReference>
<reference evidence="2 3" key="1">
    <citation type="submission" date="2016-04" db="EMBL/GenBank/DDBJ databases">
        <title>Peptidophaga gingivicola gen. nov., sp. nov., isolated from human subgingival plaque.</title>
        <authorList>
            <person name="Beall C.J."/>
            <person name="Mokrzan E.M."/>
            <person name="Griffen A.L."/>
            <person name="Leys E.J."/>
        </authorList>
    </citation>
    <scope>NUCLEOTIDE SEQUENCE [LARGE SCALE GENOMIC DNA]</scope>
    <source>
        <strain evidence="2 3">BA112</strain>
    </source>
</reference>
<dbReference type="OrthoDB" id="3388334at2"/>
<evidence type="ECO:0000256" key="1">
    <source>
        <dbReference type="SAM" id="Phobius"/>
    </source>
</evidence>
<dbReference type="RefSeq" id="WP_009198471.1">
    <property type="nucleotide sequence ID" value="NZ_LVZK01000001.1"/>
</dbReference>